<dbReference type="Pfam" id="PF00005">
    <property type="entry name" value="ABC_tran"/>
    <property type="match status" value="1"/>
</dbReference>
<feature type="domain" description="ABC transporter" evidence="7">
    <location>
        <begin position="8"/>
        <end position="238"/>
    </location>
</feature>
<dbReference type="Proteomes" id="UP000281261">
    <property type="component" value="Unassembled WGS sequence"/>
</dbReference>
<evidence type="ECO:0000313" key="9">
    <source>
        <dbReference type="Proteomes" id="UP000281261"/>
    </source>
</evidence>
<dbReference type="EMBL" id="QMNG01000122">
    <property type="protein sequence ID" value="RLC35773.1"/>
    <property type="molecule type" value="Genomic_DNA"/>
</dbReference>
<dbReference type="SUPFAM" id="SSF52540">
    <property type="entry name" value="P-loop containing nucleoside triphosphate hydrolases"/>
    <property type="match status" value="1"/>
</dbReference>
<evidence type="ECO:0000256" key="4">
    <source>
        <dbReference type="ARBA" id="ARBA00022840"/>
    </source>
</evidence>
<dbReference type="PANTHER" id="PTHR43875:SF15">
    <property type="entry name" value="TREHALOSE IMPORT ATP-BINDING PROTEIN SUGC"/>
    <property type="match status" value="1"/>
</dbReference>
<dbReference type="SMART" id="SM00382">
    <property type="entry name" value="AAA"/>
    <property type="match status" value="1"/>
</dbReference>
<keyword evidence="2" id="KW-1003">Cell membrane</keyword>
<dbReference type="GO" id="GO:0016887">
    <property type="term" value="F:ATP hydrolysis activity"/>
    <property type="evidence" value="ECO:0007669"/>
    <property type="project" value="InterPro"/>
</dbReference>
<dbReference type="GO" id="GO:0015408">
    <property type="term" value="F:ABC-type ferric iron transporter activity"/>
    <property type="evidence" value="ECO:0007669"/>
    <property type="project" value="InterPro"/>
</dbReference>
<dbReference type="GO" id="GO:0055052">
    <property type="term" value="C:ATP-binding cassette (ABC) transporter complex, substrate-binding subunit-containing"/>
    <property type="evidence" value="ECO:0007669"/>
    <property type="project" value="TreeGrafter"/>
</dbReference>
<dbReference type="Gene3D" id="2.40.50.140">
    <property type="entry name" value="Nucleic acid-binding proteins"/>
    <property type="match status" value="1"/>
</dbReference>
<dbReference type="InterPro" id="IPR017871">
    <property type="entry name" value="ABC_transporter-like_CS"/>
</dbReference>
<dbReference type="Gene3D" id="3.40.50.300">
    <property type="entry name" value="P-loop containing nucleotide triphosphate hydrolases"/>
    <property type="match status" value="1"/>
</dbReference>
<dbReference type="CDD" id="cd03259">
    <property type="entry name" value="ABC_Carb_Solutes_like"/>
    <property type="match status" value="1"/>
</dbReference>
<sequence length="382" mass="42806">MRVSNYFLELRNIKKRYGDKTVLDNISLGLRRGETLSLLGPPGSGKTTLLKIIAGLERQDSGDILMDGKVINDLPPYQRGVAMVFETLALYTHMTVYENIASPLIAAKLPKEVMDKKIREIAKFLKIEHLLERKADKLSGGERQRVALARALVKDAELYLFDEPFINLDAKIRSALRTEFKKLKTTLGKTSIFATPDPIEALALSDYIAVLYNGRILQYGTPIEIYDKPINLWLARYLTGNMLNELYGRVVSQENGVAIELTSPVKRKILVKDYAPNYVDIIKELGVAGTQQEIVITIKPSQSTIESSQECSGLEIEAEIIGYENHGSEILVFARINDTVLKIYSSRDILNRDIIGAKNKICLDLTKAVIYDKRTGRVLGDT</sequence>
<protein>
    <submittedName>
        <fullName evidence="8">ABC transporter ATP-binding protein</fullName>
    </submittedName>
</protein>
<evidence type="ECO:0000256" key="3">
    <source>
        <dbReference type="ARBA" id="ARBA00022741"/>
    </source>
</evidence>
<dbReference type="Gene3D" id="2.40.50.100">
    <property type="match status" value="1"/>
</dbReference>
<accession>A0A420ZAY6</accession>
<keyword evidence="6" id="KW-0472">Membrane</keyword>
<dbReference type="FunFam" id="3.40.50.300:FF:000042">
    <property type="entry name" value="Maltose/maltodextrin ABC transporter, ATP-binding protein"/>
    <property type="match status" value="1"/>
</dbReference>
<dbReference type="PROSITE" id="PS00211">
    <property type="entry name" value="ABC_TRANSPORTER_1"/>
    <property type="match status" value="1"/>
</dbReference>
<dbReference type="AlphaFoldDB" id="A0A420ZAY6"/>
<dbReference type="InterPro" id="IPR047641">
    <property type="entry name" value="ABC_transpr_MalK/UgpC-like"/>
</dbReference>
<evidence type="ECO:0000256" key="5">
    <source>
        <dbReference type="ARBA" id="ARBA00022967"/>
    </source>
</evidence>
<evidence type="ECO:0000259" key="7">
    <source>
        <dbReference type="PROSITE" id="PS50893"/>
    </source>
</evidence>
<dbReference type="InterPro" id="IPR003439">
    <property type="entry name" value="ABC_transporter-like_ATP-bd"/>
</dbReference>
<dbReference type="PROSITE" id="PS50893">
    <property type="entry name" value="ABC_TRANSPORTER_2"/>
    <property type="match status" value="1"/>
</dbReference>
<evidence type="ECO:0000256" key="6">
    <source>
        <dbReference type="ARBA" id="ARBA00023136"/>
    </source>
</evidence>
<dbReference type="GO" id="GO:0005524">
    <property type="term" value="F:ATP binding"/>
    <property type="evidence" value="ECO:0007669"/>
    <property type="project" value="UniProtKB-KW"/>
</dbReference>
<dbReference type="InterPro" id="IPR027417">
    <property type="entry name" value="P-loop_NTPase"/>
</dbReference>
<evidence type="ECO:0000313" key="8">
    <source>
        <dbReference type="EMBL" id="RLC35773.1"/>
    </source>
</evidence>
<keyword evidence="1" id="KW-0813">Transport</keyword>
<proteinExistence type="predicted"/>
<gene>
    <name evidence="8" type="ORF">DRH29_05800</name>
</gene>
<dbReference type="InterPro" id="IPR015853">
    <property type="entry name" value="ABC_transpr_FbpC"/>
</dbReference>
<dbReference type="PANTHER" id="PTHR43875">
    <property type="entry name" value="MALTODEXTRIN IMPORT ATP-BINDING PROTEIN MSMX"/>
    <property type="match status" value="1"/>
</dbReference>
<keyword evidence="3" id="KW-0547">Nucleotide-binding</keyword>
<organism evidence="8 9">
    <name type="scientific">candidate division Kazan bacterium</name>
    <dbReference type="NCBI Taxonomy" id="2202143"/>
    <lineage>
        <taxon>Bacteria</taxon>
        <taxon>Bacteria division Kazan-3B-28</taxon>
    </lineage>
</organism>
<reference evidence="8 9" key="1">
    <citation type="submission" date="2018-06" db="EMBL/GenBank/DDBJ databases">
        <title>Extensive metabolic versatility and redundancy in microbially diverse, dynamic hydrothermal sediments.</title>
        <authorList>
            <person name="Dombrowski N."/>
            <person name="Teske A."/>
            <person name="Baker B.J."/>
        </authorList>
    </citation>
    <scope>NUCLEOTIDE SEQUENCE [LARGE SCALE GENOMIC DNA]</scope>
    <source>
        <strain evidence="8">B79_G16</strain>
    </source>
</reference>
<name>A0A420ZAY6_UNCK3</name>
<evidence type="ECO:0000256" key="2">
    <source>
        <dbReference type="ARBA" id="ARBA00022475"/>
    </source>
</evidence>
<evidence type="ECO:0000256" key="1">
    <source>
        <dbReference type="ARBA" id="ARBA00022448"/>
    </source>
</evidence>
<comment type="caution">
    <text evidence="8">The sequence shown here is derived from an EMBL/GenBank/DDBJ whole genome shotgun (WGS) entry which is preliminary data.</text>
</comment>
<keyword evidence="5" id="KW-1278">Translocase</keyword>
<keyword evidence="4 8" id="KW-0067">ATP-binding</keyword>
<dbReference type="InterPro" id="IPR003593">
    <property type="entry name" value="AAA+_ATPase"/>
</dbReference>
<dbReference type="InterPro" id="IPR012340">
    <property type="entry name" value="NA-bd_OB-fold"/>
</dbReference>